<keyword evidence="12" id="KW-1185">Reference proteome</keyword>
<evidence type="ECO:0000256" key="2">
    <source>
        <dbReference type="ARBA" id="ARBA00005011"/>
    </source>
</evidence>
<dbReference type="Proteomes" id="UP000254519">
    <property type="component" value="Unassembled WGS sequence"/>
</dbReference>
<evidence type="ECO:0000313" key="12">
    <source>
        <dbReference type="Proteomes" id="UP000254519"/>
    </source>
</evidence>
<protein>
    <recommendedName>
        <fullName evidence="9">Histidinol-phosphate aminotransferase</fullName>
        <ecNumber evidence="9">2.6.1.9</ecNumber>
    </recommendedName>
    <alternativeName>
        <fullName evidence="9">Imidazole acetol-phosphate transaminase</fullName>
    </alternativeName>
</protein>
<dbReference type="InterPro" id="IPR001917">
    <property type="entry name" value="Aminotrans_II_pyridoxalP_BS"/>
</dbReference>
<evidence type="ECO:0000259" key="10">
    <source>
        <dbReference type="Pfam" id="PF00155"/>
    </source>
</evidence>
<evidence type="ECO:0000256" key="8">
    <source>
        <dbReference type="ARBA" id="ARBA00047481"/>
    </source>
</evidence>
<feature type="modified residue" description="N6-(pyridoxal phosphate)lysine" evidence="9">
    <location>
        <position position="222"/>
    </location>
</feature>
<dbReference type="AlphaFoldDB" id="A0A380BKH6"/>
<dbReference type="GO" id="GO:0004400">
    <property type="term" value="F:histidinol-phosphate transaminase activity"/>
    <property type="evidence" value="ECO:0007669"/>
    <property type="project" value="UniProtKB-UniRule"/>
</dbReference>
<keyword evidence="6 9" id="KW-0663">Pyridoxal phosphate</keyword>
<gene>
    <name evidence="9 11" type="primary">hisC</name>
    <name evidence="11" type="ORF">NCTC4822_01292</name>
</gene>
<dbReference type="InterPro" id="IPR015422">
    <property type="entry name" value="PyrdxlP-dep_Trfase_small"/>
</dbReference>
<comment type="similarity">
    <text evidence="9">Belongs to the class-II pyridoxal-phosphate-dependent aminotransferase family. Histidinol-phosphate aminotransferase subfamily.</text>
</comment>
<evidence type="ECO:0000256" key="6">
    <source>
        <dbReference type="ARBA" id="ARBA00022898"/>
    </source>
</evidence>
<keyword evidence="5 9" id="KW-0808">Transferase</keyword>
<comment type="subunit">
    <text evidence="3 9">Homodimer.</text>
</comment>
<dbReference type="PANTHER" id="PTHR43643">
    <property type="entry name" value="HISTIDINOL-PHOSPHATE AMINOTRANSFERASE 2"/>
    <property type="match status" value="1"/>
</dbReference>
<dbReference type="RefSeq" id="WP_115360672.1">
    <property type="nucleotide sequence ID" value="NZ_CP038012.1"/>
</dbReference>
<organism evidence="11 12">
    <name type="scientific">Sporosarcina pasteurii</name>
    <name type="common">Bacillus pasteurii</name>
    <dbReference type="NCBI Taxonomy" id="1474"/>
    <lineage>
        <taxon>Bacteria</taxon>
        <taxon>Bacillati</taxon>
        <taxon>Bacillota</taxon>
        <taxon>Bacilli</taxon>
        <taxon>Bacillales</taxon>
        <taxon>Caryophanaceae</taxon>
        <taxon>Sporosarcina</taxon>
    </lineage>
</organism>
<dbReference type="OrthoDB" id="9813612at2"/>
<proteinExistence type="inferred from homology"/>
<dbReference type="PROSITE" id="PS00599">
    <property type="entry name" value="AA_TRANSFER_CLASS_2"/>
    <property type="match status" value="1"/>
</dbReference>
<dbReference type="CDD" id="cd00609">
    <property type="entry name" value="AAT_like"/>
    <property type="match status" value="1"/>
</dbReference>
<dbReference type="Pfam" id="PF00155">
    <property type="entry name" value="Aminotran_1_2"/>
    <property type="match status" value="1"/>
</dbReference>
<dbReference type="EMBL" id="UGYZ01000002">
    <property type="protein sequence ID" value="SUJ02718.1"/>
    <property type="molecule type" value="Genomic_DNA"/>
</dbReference>
<evidence type="ECO:0000256" key="3">
    <source>
        <dbReference type="ARBA" id="ARBA00011738"/>
    </source>
</evidence>
<comment type="pathway">
    <text evidence="2 9">Amino-acid biosynthesis; L-histidine biosynthesis; L-histidine from 5-phospho-alpha-D-ribose 1-diphosphate: step 7/9.</text>
</comment>
<sequence>MRWRKVLKEMSPYTPGKSIEEVKAMYGLEDIIKLASNENPYGASDVVNEQLSPQAVDLEIYPDGYAGKLRTTIASELEINENQLLFGSGSDEIIVIIARALLGEGTNTIVATPTFPQYKHHALIEGAEVKEIPLIDGEHDLDGFLEAIDHNTSVIWLCSPNNPTGNLIKQDQLTAFLEQVPERILVVLDEAYYEYVVDEHYIDTVELIHKYKNVLILRTFSKAYGLAALRVGYAIGDQSLITPLNTTRSPFNVTSLSLALAEKAFADKAFIEKCRTLNRAQMERFYAYAEQHGLHIFDSQANFVLLQVPVSATVATEELLKQGYIVRSGDALGTPGYIRVTVGTAEQNDGFFKAFDTLLEGAGSLK</sequence>
<dbReference type="InterPro" id="IPR015421">
    <property type="entry name" value="PyrdxlP-dep_Trfase_major"/>
</dbReference>
<dbReference type="InterPro" id="IPR050106">
    <property type="entry name" value="HistidinolP_aminotransfase"/>
</dbReference>
<evidence type="ECO:0000313" key="11">
    <source>
        <dbReference type="EMBL" id="SUJ02718.1"/>
    </source>
</evidence>
<comment type="cofactor">
    <cofactor evidence="1 9">
        <name>pyridoxal 5'-phosphate</name>
        <dbReference type="ChEBI" id="CHEBI:597326"/>
    </cofactor>
</comment>
<dbReference type="GO" id="GO:0000105">
    <property type="term" value="P:L-histidine biosynthetic process"/>
    <property type="evidence" value="ECO:0007669"/>
    <property type="project" value="UniProtKB-UniRule"/>
</dbReference>
<evidence type="ECO:0000256" key="1">
    <source>
        <dbReference type="ARBA" id="ARBA00001933"/>
    </source>
</evidence>
<evidence type="ECO:0000256" key="7">
    <source>
        <dbReference type="ARBA" id="ARBA00023102"/>
    </source>
</evidence>
<dbReference type="Gene3D" id="3.90.1150.10">
    <property type="entry name" value="Aspartate Aminotransferase, domain 1"/>
    <property type="match status" value="1"/>
</dbReference>
<dbReference type="PANTHER" id="PTHR43643:SF3">
    <property type="entry name" value="HISTIDINOL-PHOSPHATE AMINOTRANSFERASE"/>
    <property type="match status" value="1"/>
</dbReference>
<keyword evidence="4 9" id="KW-0032">Aminotransferase</keyword>
<dbReference type="HAMAP" id="MF_01023">
    <property type="entry name" value="HisC_aminotrans_2"/>
    <property type="match status" value="1"/>
</dbReference>
<feature type="domain" description="Aminotransferase class I/classII large" evidence="10">
    <location>
        <begin position="30"/>
        <end position="353"/>
    </location>
</feature>
<dbReference type="NCBIfam" id="TIGR01141">
    <property type="entry name" value="hisC"/>
    <property type="match status" value="1"/>
</dbReference>
<dbReference type="UniPathway" id="UPA00031">
    <property type="reaction ID" value="UER00012"/>
</dbReference>
<name>A0A380BKH6_SPOPA</name>
<comment type="catalytic activity">
    <reaction evidence="8 9">
        <text>L-histidinol phosphate + 2-oxoglutarate = 3-(imidazol-4-yl)-2-oxopropyl phosphate + L-glutamate</text>
        <dbReference type="Rhea" id="RHEA:23744"/>
        <dbReference type="ChEBI" id="CHEBI:16810"/>
        <dbReference type="ChEBI" id="CHEBI:29985"/>
        <dbReference type="ChEBI" id="CHEBI:57766"/>
        <dbReference type="ChEBI" id="CHEBI:57980"/>
        <dbReference type="EC" id="2.6.1.9"/>
    </reaction>
</comment>
<evidence type="ECO:0000256" key="9">
    <source>
        <dbReference type="HAMAP-Rule" id="MF_01023"/>
    </source>
</evidence>
<dbReference type="GO" id="GO:0030170">
    <property type="term" value="F:pyridoxal phosphate binding"/>
    <property type="evidence" value="ECO:0007669"/>
    <property type="project" value="InterPro"/>
</dbReference>
<dbReference type="InterPro" id="IPR005861">
    <property type="entry name" value="HisP_aminotrans"/>
</dbReference>
<keyword evidence="7 9" id="KW-0368">Histidine biosynthesis</keyword>
<evidence type="ECO:0000256" key="4">
    <source>
        <dbReference type="ARBA" id="ARBA00022576"/>
    </source>
</evidence>
<dbReference type="Gene3D" id="3.40.640.10">
    <property type="entry name" value="Type I PLP-dependent aspartate aminotransferase-like (Major domain)"/>
    <property type="match status" value="1"/>
</dbReference>
<dbReference type="InterPro" id="IPR015424">
    <property type="entry name" value="PyrdxlP-dep_Trfase"/>
</dbReference>
<dbReference type="SUPFAM" id="SSF53383">
    <property type="entry name" value="PLP-dependent transferases"/>
    <property type="match status" value="1"/>
</dbReference>
<dbReference type="InterPro" id="IPR004839">
    <property type="entry name" value="Aminotransferase_I/II_large"/>
</dbReference>
<reference evidence="11 12" key="1">
    <citation type="submission" date="2018-06" db="EMBL/GenBank/DDBJ databases">
        <authorList>
            <consortium name="Pathogen Informatics"/>
            <person name="Doyle S."/>
        </authorList>
    </citation>
    <scope>NUCLEOTIDE SEQUENCE [LARGE SCALE GENOMIC DNA]</scope>
    <source>
        <strain evidence="12">ATCC 11859 / DSM 33 / NCIB 8841 / NCTC 4822</strain>
    </source>
</reference>
<keyword evidence="9" id="KW-0028">Amino-acid biosynthesis</keyword>
<accession>A0A380BKH6</accession>
<dbReference type="EC" id="2.6.1.9" evidence="9"/>
<evidence type="ECO:0000256" key="5">
    <source>
        <dbReference type="ARBA" id="ARBA00022679"/>
    </source>
</evidence>